<dbReference type="EMBL" id="JAUHPW010000001">
    <property type="protein sequence ID" value="MDN4474747.1"/>
    <property type="molecule type" value="Genomic_DNA"/>
</dbReference>
<dbReference type="RefSeq" id="WP_301131142.1">
    <property type="nucleotide sequence ID" value="NZ_JAUHPW010000001.1"/>
</dbReference>
<evidence type="ECO:0000313" key="3">
    <source>
        <dbReference type="Proteomes" id="UP001172728"/>
    </source>
</evidence>
<proteinExistence type="predicted"/>
<dbReference type="InterPro" id="IPR008391">
    <property type="entry name" value="AXE1_dom"/>
</dbReference>
<gene>
    <name evidence="2" type="ORF">QQX09_02635</name>
</gene>
<comment type="caution">
    <text evidence="2">The sequence shown here is derived from an EMBL/GenBank/DDBJ whole genome shotgun (WGS) entry which is preliminary data.</text>
</comment>
<sequence>MPYSDMKQDQLEAYRPVVPAPEDFDTRWEGTLAEARTHGSGVTLAPVDAGLALVDVWDMTFPGFGGDPIKAWYLRPRGVEGDLPLVVEFIGYTGGRGLPHERLLWPAAGYAYVVMDTRGQGSGWGGGGDTSDASGSGDAGSPAVAGYLTRGVRDFDSYYYRRLLTDAARCVEESRQLPGIDRDRVAVAGVSQGGGLAIAAAGLVDGLSAALVDVPFLCHIRRAVDVADNDPYQEIARYLAIHRERADETFRTVSYVDGVHHAARATAPALFSVALRDATCPPSTVYAAYHAWGGDAEMAVYPFNAHEGGGPHQQARQVAFLERIWARA</sequence>
<protein>
    <submittedName>
        <fullName evidence="2">Acetylxylan esterase</fullName>
    </submittedName>
</protein>
<dbReference type="InterPro" id="IPR039069">
    <property type="entry name" value="CE7"/>
</dbReference>
<dbReference type="Pfam" id="PF05448">
    <property type="entry name" value="AXE1"/>
    <property type="match status" value="1"/>
</dbReference>
<dbReference type="Proteomes" id="UP001172728">
    <property type="component" value="Unassembled WGS sequence"/>
</dbReference>
<dbReference type="Gene3D" id="3.40.50.1820">
    <property type="entry name" value="alpha/beta hydrolase"/>
    <property type="match status" value="1"/>
</dbReference>
<evidence type="ECO:0000313" key="2">
    <source>
        <dbReference type="EMBL" id="MDN4474747.1"/>
    </source>
</evidence>
<name>A0ABT8G6Q2_9MICO</name>
<feature type="domain" description="Acetyl xylan esterase" evidence="1">
    <location>
        <begin position="1"/>
        <end position="323"/>
    </location>
</feature>
<evidence type="ECO:0000259" key="1">
    <source>
        <dbReference type="Pfam" id="PF05448"/>
    </source>
</evidence>
<organism evidence="2 3">
    <name type="scientific">Demequina litoralis</name>
    <dbReference type="NCBI Taxonomy" id="3051660"/>
    <lineage>
        <taxon>Bacteria</taxon>
        <taxon>Bacillati</taxon>
        <taxon>Actinomycetota</taxon>
        <taxon>Actinomycetes</taxon>
        <taxon>Micrococcales</taxon>
        <taxon>Demequinaceae</taxon>
        <taxon>Demequina</taxon>
    </lineage>
</organism>
<dbReference type="SUPFAM" id="SSF53474">
    <property type="entry name" value="alpha/beta-Hydrolases"/>
    <property type="match status" value="1"/>
</dbReference>
<dbReference type="PANTHER" id="PTHR40111">
    <property type="entry name" value="CEPHALOSPORIN-C DEACETYLASE"/>
    <property type="match status" value="1"/>
</dbReference>
<accession>A0ABT8G6Q2</accession>
<dbReference type="PANTHER" id="PTHR40111:SF1">
    <property type="entry name" value="CEPHALOSPORIN-C DEACETYLASE"/>
    <property type="match status" value="1"/>
</dbReference>
<keyword evidence="3" id="KW-1185">Reference proteome</keyword>
<reference evidence="2" key="1">
    <citation type="submission" date="2023-06" db="EMBL/GenBank/DDBJ databases">
        <title>Sysu t00192.</title>
        <authorList>
            <person name="Gao L."/>
            <person name="Fang B.-Z."/>
            <person name="Li W.-J."/>
        </authorList>
    </citation>
    <scope>NUCLEOTIDE SEQUENCE</scope>
    <source>
        <strain evidence="2">SYSU T00192</strain>
    </source>
</reference>
<dbReference type="InterPro" id="IPR029058">
    <property type="entry name" value="AB_hydrolase_fold"/>
</dbReference>